<protein>
    <submittedName>
        <fullName evidence="1">Putative thiazole-containing bacteriocin maturation protein</fullName>
    </submittedName>
</protein>
<proteinExistence type="predicted"/>
<sequence length="572" mass="62053">MYPKLRPDVYVEPAPDGMRLAVDGKAYLYRGQATLRLFERLAPYLDGKHSLEQLTRPLRPEQQRVVRELLHSLQGVAAVRDHSDVQGLALPDWLTRHYGPSLNYLETLGDGAVRRFLALRRKRVWVLGGGSAVRVLAPALWKAGVCRGRLQLPPGDPFAQAHRESLARQAGLDPELGWEITLELPFSPGPPPDLVVAVGTVAQVRAQWEAFLRQRWPHTAFVPVVLSSAWAALGPLFPGGTCLDCVLGRLEPADPPRDTATAFGIAGARAAVEIFKHLAQLPTALERGLVRIDSEQLGDTFHPLLPRADCGRCLPGPGYALEGEDDLEKRPLFARLVSPFSGVLHSLDPEDLPQLPVNLWAVRLRTTPDRAAVYAGSSPRRARLQALLGGVAQALGGGDPGWTAGTSEAEALGLALLDAARRQVLERGEPGTPWPAEAAVSCLDPEGSFWWRSLTLRYGLQPQLWTALEPPGPIPVVTLRTAVTWVTAAGRTLAEALKTAVLHSLGQAQTLEDWPAAAASTPGTHPLILPEPLEDSPSWEDWLEARPGPGVCAGWHPFLRAEGLYVGRAERG</sequence>
<accession>A0A399EZS7</accession>
<dbReference type="OrthoDB" id="2369163at2"/>
<comment type="caution">
    <text evidence="1">The sequence shown here is derived from an EMBL/GenBank/DDBJ whole genome shotgun (WGS) entry which is preliminary data.</text>
</comment>
<reference evidence="1 2" key="1">
    <citation type="submission" date="2018-08" db="EMBL/GenBank/DDBJ databases">
        <title>Meiothermus terrae DSM 26712 genome sequencing project.</title>
        <authorList>
            <person name="Da Costa M.S."/>
            <person name="Albuquerque L."/>
            <person name="Raposo P."/>
            <person name="Froufe H.J.C."/>
            <person name="Barroso C.S."/>
            <person name="Egas C."/>
        </authorList>
    </citation>
    <scope>NUCLEOTIDE SEQUENCE [LARGE SCALE GENOMIC DNA]</scope>
    <source>
        <strain evidence="1 2">DSM 26712</strain>
    </source>
</reference>
<evidence type="ECO:0000313" key="1">
    <source>
        <dbReference type="EMBL" id="RIH87831.1"/>
    </source>
</evidence>
<dbReference type="EMBL" id="QXDL01000031">
    <property type="protein sequence ID" value="RIH87831.1"/>
    <property type="molecule type" value="Genomic_DNA"/>
</dbReference>
<organism evidence="1 2">
    <name type="scientific">Calidithermus terrae</name>
    <dbReference type="NCBI Taxonomy" id="1408545"/>
    <lineage>
        <taxon>Bacteria</taxon>
        <taxon>Thermotogati</taxon>
        <taxon>Deinococcota</taxon>
        <taxon>Deinococci</taxon>
        <taxon>Thermales</taxon>
        <taxon>Thermaceae</taxon>
        <taxon>Calidithermus</taxon>
    </lineage>
</organism>
<dbReference type="RefSeq" id="WP_119314269.1">
    <property type="nucleotide sequence ID" value="NZ_QXDL01000031.1"/>
</dbReference>
<evidence type="ECO:0000313" key="2">
    <source>
        <dbReference type="Proteomes" id="UP000265715"/>
    </source>
</evidence>
<dbReference type="AlphaFoldDB" id="A0A399EZS7"/>
<dbReference type="Proteomes" id="UP000265715">
    <property type="component" value="Unassembled WGS sequence"/>
</dbReference>
<gene>
    <name evidence="1" type="ORF">Mterra_01099</name>
</gene>
<name>A0A399EZS7_9DEIN</name>
<keyword evidence="2" id="KW-1185">Reference proteome</keyword>